<dbReference type="AlphaFoldDB" id="A0A3B4FUB5"/>
<dbReference type="GeneTree" id="ENSGT00520000055570"/>
<sequence>ILFFPDSNRLWAAHPTDSATASLKDEEEFTDILEERRRTTDLGYALRTFNPQPYKGAPTLSTSDLNKAVLESQYLCYIIKETGSSVEKVKEDASRILKEMSHNLQLGFIRLMGYTLNKVFKRLYRSIYVNMEGLNMVGTQYTLINCLTLYWAVLLEYVQTIVRTGYAPLEFYVEGFRSRTLKSLVPKLGMMDMVLEPYFKGEVFDITLVPISISYDRVLEESLLALELLGVPRPKESITGLFKASGVLQEDYGCMHVNFGRPLSARQLCEGKINWSEYNLIPRYRFPFFSLFLPISHMAVGTNMNIEYLLTKEGSLISPWSLMACLLLQTPFTTLTEEGLQWHQLTEKTLWLRKLVLDFGARLNWPAHIPDSEVMSSTVALHHSIVHHKEDRIYLVQDEDPARQDPLSPEEGVMRMAVVVLMLVSYRNQALHVFVRPGILATAIHITKNTRKDELFSFFCFLRDVFSNEFIFIPGRAVQDFEEACSLLQKCGAVHISQQEVTVLETGLEVLSFLQKLLQPFLDSYQLMFRYLCEKEDHVFTEEQFLPDVRNLATKLILSGTTECVK</sequence>
<name>A0A3B4FUB5_9CICH</name>
<dbReference type="GO" id="GO:0006631">
    <property type="term" value="P:fatty acid metabolic process"/>
    <property type="evidence" value="ECO:0007669"/>
    <property type="project" value="TreeGrafter"/>
</dbReference>
<dbReference type="GO" id="GO:0031966">
    <property type="term" value="C:mitochondrial membrane"/>
    <property type="evidence" value="ECO:0007669"/>
    <property type="project" value="TreeGrafter"/>
</dbReference>
<dbReference type="PANTHER" id="PTHR12563">
    <property type="entry name" value="GLYCEROL-3-PHOSPHATE ACYLTRANSFERASE"/>
    <property type="match status" value="1"/>
</dbReference>
<dbReference type="GO" id="GO:0008654">
    <property type="term" value="P:phospholipid biosynthetic process"/>
    <property type="evidence" value="ECO:0007669"/>
    <property type="project" value="TreeGrafter"/>
</dbReference>
<evidence type="ECO:0000313" key="2">
    <source>
        <dbReference type="Ensembl" id="ENSPNYP00000012886.1"/>
    </source>
</evidence>
<dbReference type="GO" id="GO:0019432">
    <property type="term" value="P:triglyceride biosynthetic process"/>
    <property type="evidence" value="ECO:0007669"/>
    <property type="project" value="TreeGrafter"/>
</dbReference>
<dbReference type="GO" id="GO:0008611">
    <property type="term" value="P:ether lipid biosynthetic process"/>
    <property type="evidence" value="ECO:0007669"/>
    <property type="project" value="TreeGrafter"/>
</dbReference>
<dbReference type="InterPro" id="IPR022284">
    <property type="entry name" value="GPAT/DHAPAT"/>
</dbReference>
<evidence type="ECO:0000259" key="1">
    <source>
        <dbReference type="Pfam" id="PF19277"/>
    </source>
</evidence>
<dbReference type="GO" id="GO:0004366">
    <property type="term" value="F:glycerol-3-phosphate O-acyltransferase activity"/>
    <property type="evidence" value="ECO:0007669"/>
    <property type="project" value="TreeGrafter"/>
</dbReference>
<dbReference type="GO" id="GO:0005778">
    <property type="term" value="C:peroxisomal membrane"/>
    <property type="evidence" value="ECO:0007669"/>
    <property type="project" value="TreeGrafter"/>
</dbReference>
<protein>
    <recommendedName>
        <fullName evidence="1">GPAT/DHAPAT C-terminal domain-containing protein</fullName>
    </recommendedName>
</protein>
<dbReference type="Pfam" id="PF19277">
    <property type="entry name" value="GPAT_C"/>
    <property type="match status" value="1"/>
</dbReference>
<dbReference type="InterPro" id="IPR045520">
    <property type="entry name" value="GPAT/DHAPAT_C"/>
</dbReference>
<organism evidence="2">
    <name type="scientific">Pundamilia nyererei</name>
    <dbReference type="NCBI Taxonomy" id="303518"/>
    <lineage>
        <taxon>Eukaryota</taxon>
        <taxon>Metazoa</taxon>
        <taxon>Chordata</taxon>
        <taxon>Craniata</taxon>
        <taxon>Vertebrata</taxon>
        <taxon>Euteleostomi</taxon>
        <taxon>Actinopterygii</taxon>
        <taxon>Neopterygii</taxon>
        <taxon>Teleostei</taxon>
        <taxon>Neoteleostei</taxon>
        <taxon>Acanthomorphata</taxon>
        <taxon>Ovalentaria</taxon>
        <taxon>Cichlomorphae</taxon>
        <taxon>Cichliformes</taxon>
        <taxon>Cichlidae</taxon>
        <taxon>African cichlids</taxon>
        <taxon>Pseudocrenilabrinae</taxon>
        <taxon>Haplochromini</taxon>
        <taxon>Pundamilia</taxon>
    </lineage>
</organism>
<feature type="domain" description="GPAT/DHAPAT C-terminal" evidence="1">
    <location>
        <begin position="227"/>
        <end position="561"/>
    </location>
</feature>
<dbReference type="PANTHER" id="PTHR12563:SF22">
    <property type="entry name" value="DIHYDROXYACETONE PHOSPHATE ACYLTRANSFERASE ISOFORM X1"/>
    <property type="match status" value="1"/>
</dbReference>
<accession>A0A3B4FUB5</accession>
<dbReference type="Ensembl" id="ENSPNYT00000013203.1">
    <property type="protein sequence ID" value="ENSPNYP00000012886.1"/>
    <property type="gene ID" value="ENSPNYG00000009677.1"/>
</dbReference>
<dbReference type="GO" id="GO:0016287">
    <property type="term" value="F:glycerone-phosphate O-acyltransferase activity"/>
    <property type="evidence" value="ECO:0007669"/>
    <property type="project" value="TreeGrafter"/>
</dbReference>
<proteinExistence type="predicted"/>
<reference evidence="2" key="1">
    <citation type="submission" date="2023-09" db="UniProtKB">
        <authorList>
            <consortium name="Ensembl"/>
        </authorList>
    </citation>
    <scope>IDENTIFICATION</scope>
</reference>